<dbReference type="Proteomes" id="UP000317369">
    <property type="component" value="Chromosome"/>
</dbReference>
<dbReference type="KEGG" id="pcor:KS4_36990"/>
<gene>
    <name evidence="1" type="ORF">KS4_36990</name>
</gene>
<evidence type="ECO:0000313" key="1">
    <source>
        <dbReference type="EMBL" id="QDU35616.1"/>
    </source>
</evidence>
<dbReference type="EMBL" id="CP036425">
    <property type="protein sequence ID" value="QDU35616.1"/>
    <property type="molecule type" value="Genomic_DNA"/>
</dbReference>
<protein>
    <submittedName>
        <fullName evidence="1">Uncharacterized protein</fullName>
    </submittedName>
</protein>
<name>A0A517YZE5_9BACT</name>
<keyword evidence="2" id="KW-1185">Reference proteome</keyword>
<organism evidence="1 2">
    <name type="scientific">Poriferisphaera corsica</name>
    <dbReference type="NCBI Taxonomy" id="2528020"/>
    <lineage>
        <taxon>Bacteria</taxon>
        <taxon>Pseudomonadati</taxon>
        <taxon>Planctomycetota</taxon>
        <taxon>Phycisphaerae</taxon>
        <taxon>Phycisphaerales</taxon>
        <taxon>Phycisphaeraceae</taxon>
        <taxon>Poriferisphaera</taxon>
    </lineage>
</organism>
<proteinExistence type="predicted"/>
<sequence length="59" mass="6435">MHGGVINQKEWDEREADVLKMSAFSIPTPPPCFVSLNFQSVLELTRESACLGALGGFIP</sequence>
<reference evidence="1 2" key="1">
    <citation type="submission" date="2019-02" db="EMBL/GenBank/DDBJ databases">
        <title>Deep-cultivation of Planctomycetes and their phenomic and genomic characterization uncovers novel biology.</title>
        <authorList>
            <person name="Wiegand S."/>
            <person name="Jogler M."/>
            <person name="Boedeker C."/>
            <person name="Pinto D."/>
            <person name="Vollmers J."/>
            <person name="Rivas-Marin E."/>
            <person name="Kohn T."/>
            <person name="Peeters S.H."/>
            <person name="Heuer A."/>
            <person name="Rast P."/>
            <person name="Oberbeckmann S."/>
            <person name="Bunk B."/>
            <person name="Jeske O."/>
            <person name="Meyerdierks A."/>
            <person name="Storesund J.E."/>
            <person name="Kallscheuer N."/>
            <person name="Luecker S."/>
            <person name="Lage O.M."/>
            <person name="Pohl T."/>
            <person name="Merkel B.J."/>
            <person name="Hornburger P."/>
            <person name="Mueller R.-W."/>
            <person name="Bruemmer F."/>
            <person name="Labrenz M."/>
            <person name="Spormann A.M."/>
            <person name="Op den Camp H."/>
            <person name="Overmann J."/>
            <person name="Amann R."/>
            <person name="Jetten M.S.M."/>
            <person name="Mascher T."/>
            <person name="Medema M.H."/>
            <person name="Devos D.P."/>
            <person name="Kaster A.-K."/>
            <person name="Ovreas L."/>
            <person name="Rohde M."/>
            <person name="Galperin M.Y."/>
            <person name="Jogler C."/>
        </authorList>
    </citation>
    <scope>NUCLEOTIDE SEQUENCE [LARGE SCALE GENOMIC DNA]</scope>
    <source>
        <strain evidence="1 2">KS4</strain>
    </source>
</reference>
<dbReference type="AlphaFoldDB" id="A0A517YZE5"/>
<accession>A0A517YZE5</accession>
<evidence type="ECO:0000313" key="2">
    <source>
        <dbReference type="Proteomes" id="UP000317369"/>
    </source>
</evidence>